<proteinExistence type="predicted"/>
<dbReference type="GO" id="GO:0005886">
    <property type="term" value="C:plasma membrane"/>
    <property type="evidence" value="ECO:0007669"/>
    <property type="project" value="TreeGrafter"/>
</dbReference>
<dbReference type="InterPro" id="IPR051276">
    <property type="entry name" value="Saccharopine_DH-like_oxidrdct"/>
</dbReference>
<protein>
    <submittedName>
        <fullName evidence="2">Saccharopine dehydrogenase</fullName>
    </submittedName>
</protein>
<dbReference type="OrthoDB" id="4369409at2"/>
<keyword evidence="3" id="KW-1185">Reference proteome</keyword>
<dbReference type="Gene3D" id="3.40.50.720">
    <property type="entry name" value="NAD(P)-binding Rossmann-like Domain"/>
    <property type="match status" value="1"/>
</dbReference>
<name>A0A4U2YTZ9_9ACTN</name>
<dbReference type="InterPro" id="IPR036291">
    <property type="entry name" value="NAD(P)-bd_dom_sf"/>
</dbReference>
<dbReference type="AlphaFoldDB" id="A0A4U2YTZ9"/>
<dbReference type="SUPFAM" id="SSF51735">
    <property type="entry name" value="NAD(P)-binding Rossmann-fold domains"/>
    <property type="match status" value="1"/>
</dbReference>
<feature type="domain" description="Saccharopine dehydrogenase NADP binding" evidence="1">
    <location>
        <begin position="15"/>
        <end position="118"/>
    </location>
</feature>
<dbReference type="PANTHER" id="PTHR12286:SF5">
    <property type="entry name" value="SACCHAROPINE DEHYDROGENASE-LIKE OXIDOREDUCTASE"/>
    <property type="match status" value="1"/>
</dbReference>
<comment type="caution">
    <text evidence="2">The sequence shown here is derived from an EMBL/GenBank/DDBJ whole genome shotgun (WGS) entry which is preliminary data.</text>
</comment>
<evidence type="ECO:0000259" key="1">
    <source>
        <dbReference type="Pfam" id="PF03435"/>
    </source>
</evidence>
<dbReference type="EMBL" id="SZPY01000001">
    <property type="protein sequence ID" value="TKI64554.1"/>
    <property type="molecule type" value="Genomic_DNA"/>
</dbReference>
<evidence type="ECO:0000313" key="2">
    <source>
        <dbReference type="EMBL" id="TKI64554.1"/>
    </source>
</evidence>
<dbReference type="PANTHER" id="PTHR12286">
    <property type="entry name" value="SACCHAROPINE DEHYDROGENASE-LIKE OXIDOREDUCTASE"/>
    <property type="match status" value="1"/>
</dbReference>
<dbReference type="Pfam" id="PF03435">
    <property type="entry name" value="Sacchrp_dh_NADP"/>
    <property type="match status" value="1"/>
</dbReference>
<dbReference type="InterPro" id="IPR005097">
    <property type="entry name" value="Sacchrp_dh_NADP-bd"/>
</dbReference>
<gene>
    <name evidence="2" type="ORF">FC770_05380</name>
</gene>
<reference evidence="2 3" key="1">
    <citation type="submission" date="2019-04" db="EMBL/GenBank/DDBJ databases">
        <authorList>
            <person name="Dong K."/>
        </authorList>
    </citation>
    <scope>NUCLEOTIDE SEQUENCE [LARGE SCALE GENOMIC DNA]</scope>
    <source>
        <strain evidence="3">dk3543</strain>
    </source>
</reference>
<sequence>MPTPESAADRDLDLVLLGATGFVGRLTAAHLAAHAPADLRWAVAGRNESTLGSVVADLAGSPCPPVETVVVDVTDRAGLDTLAGRTRALATTVGPYLSYGEPVVAACAAAGTDYLDLTGEAEFVDRTWIHHHATAVASGARLVHACGFDSVPHDLGAQFTVEQLPADVPLTVRGVVRSNAAFSGGTYQSALTAISRTSQARQAAKVRGSREGRPQGRSSRAVAAKPGRDEILGYWLLPLPTVDPQVVARSGAALEAYGPRFRYSHFAGTRTLRAAAAGALGVVALGSAAQVPPLRKLLATRVPAGTGPSEEKRARSWFTVDLVGEGGGRRVHTRVSGGDPGYSETAVMLAEAAISLLRDDNPETSGQVTTAVAMGPRLRERLVRHGMGFEVVDAGPLP</sequence>
<dbReference type="RefSeq" id="WP_137065012.1">
    <property type="nucleotide sequence ID" value="NZ_CP040748.1"/>
</dbReference>
<accession>A0A4U2YTZ9</accession>
<dbReference type="Proteomes" id="UP000307808">
    <property type="component" value="Unassembled WGS sequence"/>
</dbReference>
<organism evidence="2 3">
    <name type="scientific">Nocardioides jishulii</name>
    <dbReference type="NCBI Taxonomy" id="2575440"/>
    <lineage>
        <taxon>Bacteria</taxon>
        <taxon>Bacillati</taxon>
        <taxon>Actinomycetota</taxon>
        <taxon>Actinomycetes</taxon>
        <taxon>Propionibacteriales</taxon>
        <taxon>Nocardioidaceae</taxon>
        <taxon>Nocardioides</taxon>
    </lineage>
</organism>
<dbReference type="GO" id="GO:0009247">
    <property type="term" value="P:glycolipid biosynthetic process"/>
    <property type="evidence" value="ECO:0007669"/>
    <property type="project" value="TreeGrafter"/>
</dbReference>
<evidence type="ECO:0000313" key="3">
    <source>
        <dbReference type="Proteomes" id="UP000307808"/>
    </source>
</evidence>